<comment type="caution">
    <text evidence="9">The sequence shown here is derived from an EMBL/GenBank/DDBJ whole genome shotgun (WGS) entry which is preliminary data.</text>
</comment>
<evidence type="ECO:0000256" key="5">
    <source>
        <dbReference type="ARBA" id="ARBA00022824"/>
    </source>
</evidence>
<evidence type="ECO:0000256" key="8">
    <source>
        <dbReference type="SAM" id="Phobius"/>
    </source>
</evidence>
<keyword evidence="6 8" id="KW-1133">Transmembrane helix</keyword>
<evidence type="ECO:0000313" key="9">
    <source>
        <dbReference type="EMBL" id="KAL3874465.1"/>
    </source>
</evidence>
<dbReference type="GO" id="GO:0005789">
    <property type="term" value="C:endoplasmic reticulum membrane"/>
    <property type="evidence" value="ECO:0007669"/>
    <property type="project" value="UniProtKB-SubCell"/>
</dbReference>
<reference evidence="9 10" key="1">
    <citation type="submission" date="2024-11" db="EMBL/GenBank/DDBJ databases">
        <title>Chromosome-level genome assembly of the freshwater bivalve Anodonta woodiana.</title>
        <authorList>
            <person name="Chen X."/>
        </authorList>
    </citation>
    <scope>NUCLEOTIDE SEQUENCE [LARGE SCALE GENOMIC DNA]</scope>
    <source>
        <strain evidence="9">MN2024</strain>
        <tissue evidence="9">Gills</tissue>
    </source>
</reference>
<comment type="pathway">
    <text evidence="2">Glycolipid biosynthesis; glycosylphosphatidylinositol-anchor biosynthesis.</text>
</comment>
<feature type="transmembrane region" description="Helical" evidence="8">
    <location>
        <begin position="159"/>
        <end position="180"/>
    </location>
</feature>
<keyword evidence="7 8" id="KW-0472">Membrane</keyword>
<evidence type="ECO:0000256" key="6">
    <source>
        <dbReference type="ARBA" id="ARBA00022989"/>
    </source>
</evidence>
<evidence type="ECO:0000256" key="1">
    <source>
        <dbReference type="ARBA" id="ARBA00004477"/>
    </source>
</evidence>
<keyword evidence="4 8" id="KW-0812">Transmembrane</keyword>
<evidence type="ECO:0000256" key="7">
    <source>
        <dbReference type="ARBA" id="ARBA00023136"/>
    </source>
</evidence>
<evidence type="ECO:0000256" key="2">
    <source>
        <dbReference type="ARBA" id="ARBA00004687"/>
    </source>
</evidence>
<evidence type="ECO:0000313" key="10">
    <source>
        <dbReference type="Proteomes" id="UP001634394"/>
    </source>
</evidence>
<dbReference type="AlphaFoldDB" id="A0ABD3WPQ7"/>
<evidence type="ECO:0000256" key="3">
    <source>
        <dbReference type="ARBA" id="ARBA00022502"/>
    </source>
</evidence>
<protein>
    <recommendedName>
        <fullName evidence="11">Phosphatidylinositol-glycan biosynthesis class F protein</fullName>
    </recommendedName>
</protein>
<dbReference type="EMBL" id="JBJQND010000006">
    <property type="protein sequence ID" value="KAL3874465.1"/>
    <property type="molecule type" value="Genomic_DNA"/>
</dbReference>
<dbReference type="Proteomes" id="UP001634394">
    <property type="component" value="Unassembled WGS sequence"/>
</dbReference>
<feature type="transmembrane region" description="Helical" evidence="8">
    <location>
        <begin position="88"/>
        <end position="106"/>
    </location>
</feature>
<dbReference type="GO" id="GO:0006506">
    <property type="term" value="P:GPI anchor biosynthetic process"/>
    <property type="evidence" value="ECO:0007669"/>
    <property type="project" value="UniProtKB-KW"/>
</dbReference>
<sequence>MTDEKTYYTARKVLKRTLAWTLFCSLASLILLFIPFNSGTILDLVSNCLVATKIWILVILIQICFICKSVTQSLPSKQHSKVGSLLKYVAVFLAIVPVFYVITILFGAPLTESRAETFHFALLLSVAGTFPGLMTCGVNLNEWSRIFVLSSPENGVEVVAYWVSLCSIFGAWLGAFPIPLDWDRPWQVWPVSCVLGTLCGYTIGLMLSSVHLFISYYKMVRQKR</sequence>
<keyword evidence="5" id="KW-0256">Endoplasmic reticulum</keyword>
<feature type="transmembrane region" description="Helical" evidence="8">
    <location>
        <begin position="18"/>
        <end position="38"/>
    </location>
</feature>
<gene>
    <name evidence="9" type="ORF">ACJMK2_037474</name>
</gene>
<dbReference type="InterPro" id="IPR009580">
    <property type="entry name" value="GPI_biosynthesis_protein_Pig-F"/>
</dbReference>
<feature type="transmembrane region" description="Helical" evidence="8">
    <location>
        <begin position="118"/>
        <end position="138"/>
    </location>
</feature>
<feature type="transmembrane region" description="Helical" evidence="8">
    <location>
        <begin position="44"/>
        <end position="67"/>
    </location>
</feature>
<accession>A0ABD3WPQ7</accession>
<evidence type="ECO:0008006" key="11">
    <source>
        <dbReference type="Google" id="ProtNLM"/>
    </source>
</evidence>
<keyword evidence="3" id="KW-0337">GPI-anchor biosynthesis</keyword>
<keyword evidence="10" id="KW-1185">Reference proteome</keyword>
<evidence type="ECO:0000256" key="4">
    <source>
        <dbReference type="ARBA" id="ARBA00022692"/>
    </source>
</evidence>
<feature type="transmembrane region" description="Helical" evidence="8">
    <location>
        <begin position="186"/>
        <end position="214"/>
    </location>
</feature>
<name>A0ABD3WPQ7_SINWO</name>
<dbReference type="Pfam" id="PF06699">
    <property type="entry name" value="PIG-F"/>
    <property type="match status" value="1"/>
</dbReference>
<proteinExistence type="predicted"/>
<comment type="subcellular location">
    <subcellularLocation>
        <location evidence="1">Endoplasmic reticulum membrane</location>
        <topology evidence="1">Multi-pass membrane protein</topology>
    </subcellularLocation>
</comment>
<organism evidence="9 10">
    <name type="scientific">Sinanodonta woodiana</name>
    <name type="common">Chinese pond mussel</name>
    <name type="synonym">Anodonta woodiana</name>
    <dbReference type="NCBI Taxonomy" id="1069815"/>
    <lineage>
        <taxon>Eukaryota</taxon>
        <taxon>Metazoa</taxon>
        <taxon>Spiralia</taxon>
        <taxon>Lophotrochozoa</taxon>
        <taxon>Mollusca</taxon>
        <taxon>Bivalvia</taxon>
        <taxon>Autobranchia</taxon>
        <taxon>Heteroconchia</taxon>
        <taxon>Palaeoheterodonta</taxon>
        <taxon>Unionida</taxon>
        <taxon>Unionoidea</taxon>
        <taxon>Unionidae</taxon>
        <taxon>Unioninae</taxon>
        <taxon>Sinanodonta</taxon>
    </lineage>
</organism>